<dbReference type="AlphaFoldDB" id="A0A6G6W8B7"/>
<organism evidence="1 2">
    <name type="scientific">Nocardioides anomalus</name>
    <dbReference type="NCBI Taxonomy" id="2712223"/>
    <lineage>
        <taxon>Bacteria</taxon>
        <taxon>Bacillati</taxon>
        <taxon>Actinomycetota</taxon>
        <taxon>Actinomycetes</taxon>
        <taxon>Propionibacteriales</taxon>
        <taxon>Nocardioidaceae</taxon>
        <taxon>Nocardioides</taxon>
    </lineage>
</organism>
<gene>
    <name evidence="1" type="ORF">G5V58_00550</name>
</gene>
<protein>
    <submittedName>
        <fullName evidence="1">Uncharacterized protein</fullName>
    </submittedName>
</protein>
<evidence type="ECO:0000313" key="1">
    <source>
        <dbReference type="EMBL" id="QIG41462.1"/>
    </source>
</evidence>
<accession>A0A6G6W8B7</accession>
<dbReference type="EMBL" id="CP049257">
    <property type="protein sequence ID" value="QIG41462.1"/>
    <property type="molecule type" value="Genomic_DNA"/>
</dbReference>
<dbReference type="KEGG" id="nano:G5V58_00550"/>
<sequence>MFNNHHRGPHAVTTLAGGELTFVLDSEDGPTVRGTVRARRDRLVLELDSSGADLLADRGLTLRVVQAGRELTRFGAATGPARWRRLRLLRAPVRRLPVVPATPSRPAPRHLALVGAPVR</sequence>
<dbReference type="Proteomes" id="UP000502996">
    <property type="component" value="Chromosome"/>
</dbReference>
<evidence type="ECO:0000313" key="2">
    <source>
        <dbReference type="Proteomes" id="UP000502996"/>
    </source>
</evidence>
<dbReference type="RefSeq" id="WP_165227825.1">
    <property type="nucleotide sequence ID" value="NZ_CP049257.1"/>
</dbReference>
<reference evidence="1 2" key="1">
    <citation type="submission" date="2020-02" db="EMBL/GenBank/DDBJ databases">
        <title>Full genome sequence of Nocardioides sp. R-3366.</title>
        <authorList>
            <person name="Im W.-T."/>
        </authorList>
    </citation>
    <scope>NUCLEOTIDE SEQUENCE [LARGE SCALE GENOMIC DNA]</scope>
    <source>
        <strain evidence="1 2">R-3366</strain>
    </source>
</reference>
<keyword evidence="2" id="KW-1185">Reference proteome</keyword>
<name>A0A6G6W8B7_9ACTN</name>
<proteinExistence type="predicted"/>